<comment type="similarity">
    <text evidence="1 4">Belongs to the pseudouridine synthase RsuA family.</text>
</comment>
<feature type="compositionally biased region" description="Basic and acidic residues" evidence="5">
    <location>
        <begin position="110"/>
        <end position="122"/>
    </location>
</feature>
<dbReference type="Proteomes" id="UP000279972">
    <property type="component" value="Chromosome"/>
</dbReference>
<feature type="region of interest" description="Disordered" evidence="5">
    <location>
        <begin position="1"/>
        <end position="144"/>
    </location>
</feature>
<reference evidence="7 10" key="2">
    <citation type="submission" date="2018-11" db="EMBL/GenBank/DDBJ databases">
        <title>Proposal to divide the Flavobacteriaceae and reorganize its genera based on Amino Acid Identity values calculated from whole genome sequences.</title>
        <authorList>
            <person name="Nicholson A.C."/>
            <person name="Gulvik C.A."/>
            <person name="Whitney A.M."/>
            <person name="Humrighouse B.W."/>
            <person name="Bell M."/>
            <person name="Holmes B."/>
            <person name="Steigerwalt A.G."/>
            <person name="Villarma A."/>
            <person name="Sheth M."/>
            <person name="Batra D."/>
            <person name="Pryor J."/>
            <person name="Bernardet J.-F."/>
            <person name="Hugo C."/>
            <person name="Kampfer P."/>
            <person name="Newman J."/>
            <person name="McQuiston J.R."/>
        </authorList>
    </citation>
    <scope>NUCLEOTIDE SEQUENCE [LARGE SCALE GENOMIC DNA]</scope>
    <source>
        <strain evidence="7 10">KC_1864</strain>
    </source>
</reference>
<dbReference type="Gene3D" id="3.30.70.580">
    <property type="entry name" value="Pseudouridine synthase I, catalytic domain, N-terminal subdomain"/>
    <property type="match status" value="1"/>
</dbReference>
<dbReference type="Proteomes" id="UP000236262">
    <property type="component" value="Unassembled WGS sequence"/>
</dbReference>
<dbReference type="Gene3D" id="3.10.290.10">
    <property type="entry name" value="RNA-binding S4 domain"/>
    <property type="match status" value="1"/>
</dbReference>
<evidence type="ECO:0000313" key="10">
    <source>
        <dbReference type="Proteomes" id="UP000279972"/>
    </source>
</evidence>
<dbReference type="InterPro" id="IPR042092">
    <property type="entry name" value="PsdUridine_s_RsuA/RluB/E/F_cat"/>
</dbReference>
<dbReference type="InterPro" id="IPR002942">
    <property type="entry name" value="S4_RNA-bd"/>
</dbReference>
<sequence>MSRDNNNSDRSKRPRISSKKSSDDSRASRSGNSSGSKPFTKSFSRDGAKKGPEHKASNSKFEKKPFKKNTDSFDHSNEDAGSKSESRAYITNKSESYEKKSFGKPKRGGKSFDTRDKYERGSLKYGRRPSNGEDRNEDKTRSFVQKRRLNKIEKDVHKDSIRLNKYIANSGICSRREADELITQGLVEVNGKVVNEMGYQVQKTDRVVFDGQSITPEKPVYVLLNKPKGYISTTKDDKARKTVMDLVANASPYRLFPVGRLDRSTTGVILLTNDGHMTKKLTHPSFDAKKIYHVTLDKKLTAEDLRLIAEGIRLDEGVAVVDQISYIEGKPKNEIGIEIHIGWNRVIRRIFQRLGYEVDSLDRVMFAGLTKKNIKRGHWRILTELEVNNLKML</sequence>
<evidence type="ECO:0000256" key="5">
    <source>
        <dbReference type="SAM" id="MobiDB-lite"/>
    </source>
</evidence>
<dbReference type="InterPro" id="IPR036986">
    <property type="entry name" value="S4_RNA-bd_sf"/>
</dbReference>
<reference evidence="8 9" key="1">
    <citation type="submission" date="2018-01" db="EMBL/GenBank/DDBJ databases">
        <title>Draft genome sequences of Chryseobacterium lactis NCTC11390, Chryseobacterium oncorhynchi 701B-08, and Chryseobacterium viscerum 687B-08.</title>
        <authorList>
            <person name="Jeong J.-J."/>
            <person name="Lee Y.J."/>
            <person name="Park B."/>
            <person name="Choi I.-G."/>
            <person name="Kim K.D."/>
        </authorList>
    </citation>
    <scope>NUCLEOTIDE SEQUENCE [LARGE SCALE GENOMIC DNA]</scope>
    <source>
        <strain evidence="8 9">NCTC11390</strain>
    </source>
</reference>
<name>A0A3G6RGP5_CHRLC</name>
<dbReference type="InterPro" id="IPR006145">
    <property type="entry name" value="PsdUridine_synth_RsuA/RluA"/>
</dbReference>
<dbReference type="PROSITE" id="PS50889">
    <property type="entry name" value="S4"/>
    <property type="match status" value="1"/>
</dbReference>
<feature type="domain" description="RNA-binding S4" evidence="6">
    <location>
        <begin position="161"/>
        <end position="228"/>
    </location>
</feature>
<dbReference type="CDD" id="cd00165">
    <property type="entry name" value="S4"/>
    <property type="match status" value="1"/>
</dbReference>
<evidence type="ECO:0000313" key="9">
    <source>
        <dbReference type="Proteomes" id="UP000236262"/>
    </source>
</evidence>
<protein>
    <recommendedName>
        <fullName evidence="4">Pseudouridine synthase</fullName>
        <ecNumber evidence="4">5.4.99.-</ecNumber>
    </recommendedName>
</protein>
<evidence type="ECO:0000256" key="1">
    <source>
        <dbReference type="ARBA" id="ARBA00008348"/>
    </source>
</evidence>
<keyword evidence="3" id="KW-0694">RNA-binding</keyword>
<evidence type="ECO:0000313" key="8">
    <source>
        <dbReference type="EMBL" id="PNW13126.1"/>
    </source>
</evidence>
<evidence type="ECO:0000256" key="3">
    <source>
        <dbReference type="PROSITE-ProRule" id="PRU00182"/>
    </source>
</evidence>
<dbReference type="SUPFAM" id="SSF55120">
    <property type="entry name" value="Pseudouridine synthase"/>
    <property type="match status" value="1"/>
</dbReference>
<evidence type="ECO:0000256" key="2">
    <source>
        <dbReference type="ARBA" id="ARBA00023235"/>
    </source>
</evidence>
<feature type="compositionally biased region" description="Basic and acidic residues" evidence="5">
    <location>
        <begin position="43"/>
        <end position="86"/>
    </location>
</feature>
<feature type="compositionally biased region" description="Basic and acidic residues" evidence="5">
    <location>
        <begin position="130"/>
        <end position="141"/>
    </location>
</feature>
<dbReference type="OrthoDB" id="9807213at2"/>
<evidence type="ECO:0000259" key="6">
    <source>
        <dbReference type="SMART" id="SM00363"/>
    </source>
</evidence>
<evidence type="ECO:0000256" key="4">
    <source>
        <dbReference type="RuleBase" id="RU003887"/>
    </source>
</evidence>
<feature type="compositionally biased region" description="Low complexity" evidence="5">
    <location>
        <begin position="28"/>
        <end position="37"/>
    </location>
</feature>
<dbReference type="InterPro" id="IPR020094">
    <property type="entry name" value="TruA/RsuA/RluB/E/F_N"/>
</dbReference>
<gene>
    <name evidence="8" type="ORF">C1637_14985</name>
    <name evidence="7" type="ORF">EG342_17580</name>
</gene>
<proteinExistence type="inferred from homology"/>
<evidence type="ECO:0000313" key="7">
    <source>
        <dbReference type="EMBL" id="AZA83580.1"/>
    </source>
</evidence>
<feature type="compositionally biased region" description="Basic and acidic residues" evidence="5">
    <location>
        <begin position="1"/>
        <end position="11"/>
    </location>
</feature>
<dbReference type="PANTHER" id="PTHR47683:SF2">
    <property type="entry name" value="RNA-BINDING S4 DOMAIN-CONTAINING PROTEIN"/>
    <property type="match status" value="1"/>
</dbReference>
<dbReference type="GO" id="GO:0003723">
    <property type="term" value="F:RNA binding"/>
    <property type="evidence" value="ECO:0007669"/>
    <property type="project" value="UniProtKB-KW"/>
</dbReference>
<dbReference type="FunFam" id="3.10.290.10:FF:000003">
    <property type="entry name" value="Pseudouridine synthase"/>
    <property type="match status" value="1"/>
</dbReference>
<dbReference type="Pfam" id="PF00849">
    <property type="entry name" value="PseudoU_synth_2"/>
    <property type="match status" value="1"/>
</dbReference>
<dbReference type="EMBL" id="CP033924">
    <property type="protein sequence ID" value="AZA83580.1"/>
    <property type="molecule type" value="Genomic_DNA"/>
</dbReference>
<dbReference type="RefSeq" id="WP_103292529.1">
    <property type="nucleotide sequence ID" value="NZ_CP033924.1"/>
</dbReference>
<dbReference type="GO" id="GO:0120159">
    <property type="term" value="F:rRNA pseudouridine synthase activity"/>
    <property type="evidence" value="ECO:0007669"/>
    <property type="project" value="UniProtKB-ARBA"/>
</dbReference>
<keyword evidence="10" id="KW-1185">Reference proteome</keyword>
<dbReference type="SUPFAM" id="SSF55174">
    <property type="entry name" value="Alpha-L RNA-binding motif"/>
    <property type="match status" value="1"/>
</dbReference>
<dbReference type="GO" id="GO:0000455">
    <property type="term" value="P:enzyme-directed rRNA pseudouridine synthesis"/>
    <property type="evidence" value="ECO:0007669"/>
    <property type="project" value="UniProtKB-ARBA"/>
</dbReference>
<dbReference type="Gene3D" id="3.30.70.1560">
    <property type="entry name" value="Alpha-L RNA-binding motif"/>
    <property type="match status" value="1"/>
</dbReference>
<dbReference type="KEGG" id="clac:EG342_17580"/>
<dbReference type="InterPro" id="IPR020103">
    <property type="entry name" value="PsdUridine_synth_cat_dom_sf"/>
</dbReference>
<dbReference type="AlphaFoldDB" id="A0A3G6RGP5"/>
<dbReference type="NCBIfam" id="TIGR00093">
    <property type="entry name" value="pseudouridine synthase"/>
    <property type="match status" value="1"/>
</dbReference>
<dbReference type="InterPro" id="IPR050343">
    <property type="entry name" value="RsuA_PseudoU_synthase"/>
</dbReference>
<dbReference type="EC" id="5.4.99.-" evidence="4"/>
<dbReference type="PANTHER" id="PTHR47683">
    <property type="entry name" value="PSEUDOURIDINE SYNTHASE FAMILY PROTEIN-RELATED"/>
    <property type="match status" value="1"/>
</dbReference>
<accession>A0A3G6RGP5</accession>
<dbReference type="Pfam" id="PF01479">
    <property type="entry name" value="S4"/>
    <property type="match status" value="1"/>
</dbReference>
<dbReference type="InterPro" id="IPR000748">
    <property type="entry name" value="PsdUridine_synth_RsuA/RluB/E/F"/>
</dbReference>
<dbReference type="SMART" id="SM00363">
    <property type="entry name" value="S4"/>
    <property type="match status" value="1"/>
</dbReference>
<dbReference type="EMBL" id="PPEH01000005">
    <property type="protein sequence ID" value="PNW13126.1"/>
    <property type="molecule type" value="Genomic_DNA"/>
</dbReference>
<keyword evidence="2 4" id="KW-0413">Isomerase</keyword>
<dbReference type="PROSITE" id="PS01149">
    <property type="entry name" value="PSI_RSU"/>
    <property type="match status" value="1"/>
</dbReference>
<dbReference type="CDD" id="cd02870">
    <property type="entry name" value="PseudoU_synth_RsuA_like"/>
    <property type="match status" value="1"/>
</dbReference>
<organism evidence="8 9">
    <name type="scientific">Chryseobacterium lactis</name>
    <dbReference type="NCBI Taxonomy" id="1241981"/>
    <lineage>
        <taxon>Bacteria</taxon>
        <taxon>Pseudomonadati</taxon>
        <taxon>Bacteroidota</taxon>
        <taxon>Flavobacteriia</taxon>
        <taxon>Flavobacteriales</taxon>
        <taxon>Weeksellaceae</taxon>
        <taxon>Chryseobacterium group</taxon>
        <taxon>Chryseobacterium</taxon>
    </lineage>
</organism>
<dbReference type="InterPro" id="IPR018496">
    <property type="entry name" value="PsdUridine_synth_RsuA/RluB_CS"/>
</dbReference>